<feature type="compositionally biased region" description="Basic and acidic residues" evidence="1">
    <location>
        <begin position="333"/>
        <end position="347"/>
    </location>
</feature>
<comment type="caution">
    <text evidence="2">The sequence shown here is derived from an EMBL/GenBank/DDBJ whole genome shotgun (WGS) entry which is preliminary data.</text>
</comment>
<feature type="compositionally biased region" description="Pro residues" evidence="1">
    <location>
        <begin position="571"/>
        <end position="587"/>
    </location>
</feature>
<evidence type="ECO:0000256" key="1">
    <source>
        <dbReference type="SAM" id="MobiDB-lite"/>
    </source>
</evidence>
<feature type="non-terminal residue" evidence="2">
    <location>
        <position position="1"/>
    </location>
</feature>
<feature type="compositionally biased region" description="Low complexity" evidence="1">
    <location>
        <begin position="396"/>
        <end position="437"/>
    </location>
</feature>
<feature type="region of interest" description="Disordered" evidence="1">
    <location>
        <begin position="38"/>
        <end position="65"/>
    </location>
</feature>
<feature type="compositionally biased region" description="Polar residues" evidence="1">
    <location>
        <begin position="630"/>
        <end position="641"/>
    </location>
</feature>
<proteinExistence type="predicted"/>
<feature type="compositionally biased region" description="Low complexity" evidence="1">
    <location>
        <begin position="147"/>
        <end position="160"/>
    </location>
</feature>
<feature type="region of interest" description="Disordered" evidence="1">
    <location>
        <begin position="119"/>
        <end position="205"/>
    </location>
</feature>
<feature type="compositionally biased region" description="Pro residues" evidence="1">
    <location>
        <begin position="289"/>
        <end position="299"/>
    </location>
</feature>
<dbReference type="EMBL" id="BNCO01000017">
    <property type="protein sequence ID" value="GIL54378.1"/>
    <property type="molecule type" value="Genomic_DNA"/>
</dbReference>
<dbReference type="AlphaFoldDB" id="A0A8J4B591"/>
<feature type="region of interest" description="Disordered" evidence="1">
    <location>
        <begin position="282"/>
        <end position="307"/>
    </location>
</feature>
<feature type="compositionally biased region" description="Low complexity" evidence="1">
    <location>
        <begin position="706"/>
        <end position="718"/>
    </location>
</feature>
<feature type="compositionally biased region" description="Basic and acidic residues" evidence="1">
    <location>
        <begin position="612"/>
        <end position="621"/>
    </location>
</feature>
<feature type="compositionally biased region" description="Gly residues" evidence="1">
    <location>
        <begin position="482"/>
        <end position="494"/>
    </location>
</feature>
<organism evidence="2 3">
    <name type="scientific">Volvox africanus</name>
    <dbReference type="NCBI Taxonomy" id="51714"/>
    <lineage>
        <taxon>Eukaryota</taxon>
        <taxon>Viridiplantae</taxon>
        <taxon>Chlorophyta</taxon>
        <taxon>core chlorophytes</taxon>
        <taxon>Chlorophyceae</taxon>
        <taxon>CS clade</taxon>
        <taxon>Chlamydomonadales</taxon>
        <taxon>Volvocaceae</taxon>
        <taxon>Volvox</taxon>
    </lineage>
</organism>
<keyword evidence="3" id="KW-1185">Reference proteome</keyword>
<gene>
    <name evidence="2" type="ORF">Vafri_9940</name>
</gene>
<feature type="region of interest" description="Disordered" evidence="1">
    <location>
        <begin position="320"/>
        <end position="348"/>
    </location>
</feature>
<feature type="compositionally biased region" description="Low complexity" evidence="1">
    <location>
        <begin position="645"/>
        <end position="655"/>
    </location>
</feature>
<reference evidence="2" key="1">
    <citation type="journal article" date="2021" name="Proc. Natl. Acad. Sci. U.S.A.">
        <title>Three genomes in the algal genus Volvox reveal the fate of a haploid sex-determining region after a transition to homothallism.</title>
        <authorList>
            <person name="Yamamoto K."/>
            <person name="Hamaji T."/>
            <person name="Kawai-Toyooka H."/>
            <person name="Matsuzaki R."/>
            <person name="Takahashi F."/>
            <person name="Nishimura Y."/>
            <person name="Kawachi M."/>
            <person name="Noguchi H."/>
            <person name="Minakuchi Y."/>
            <person name="Umen J.G."/>
            <person name="Toyoda A."/>
            <person name="Nozaki H."/>
        </authorList>
    </citation>
    <scope>NUCLEOTIDE SEQUENCE</scope>
    <source>
        <strain evidence="2">NIES-3780</strain>
    </source>
</reference>
<feature type="region of interest" description="Disordered" evidence="1">
    <location>
        <begin position="396"/>
        <end position="502"/>
    </location>
</feature>
<feature type="compositionally biased region" description="Low complexity" evidence="1">
    <location>
        <begin position="796"/>
        <end position="805"/>
    </location>
</feature>
<feature type="compositionally biased region" description="Polar residues" evidence="1">
    <location>
        <begin position="759"/>
        <end position="768"/>
    </location>
</feature>
<feature type="compositionally biased region" description="Pro residues" evidence="1">
    <location>
        <begin position="777"/>
        <end position="795"/>
    </location>
</feature>
<feature type="region of interest" description="Disordered" evidence="1">
    <location>
        <begin position="554"/>
        <end position="655"/>
    </location>
</feature>
<feature type="compositionally biased region" description="Low complexity" evidence="1">
    <location>
        <begin position="599"/>
        <end position="610"/>
    </location>
</feature>
<evidence type="ECO:0000313" key="2">
    <source>
        <dbReference type="EMBL" id="GIL54378.1"/>
    </source>
</evidence>
<protein>
    <submittedName>
        <fullName evidence="2">Uncharacterized protein</fullName>
    </submittedName>
</protein>
<sequence length="812" mass="81881">MTWPVYPMFLQNRVPILSSRRTLRFACPRHQTTYLKKTKTRYGAQPNDHSGLMRPGLVTADSRSPLSEAERLLEEQMRLLEMERENSLSIARQCSARSKRLIARLDNLKEYRAMAAARRGFTGATREPDARRASPRRKASRLNQDVGAWTGEATGAAAGTQFRGFGRAPEQQLTSNRGRRKAAAGVIGDEGQAVSGQAGDPEEDQARRLVSQALRRNISRGENNLALAEKLQLYLVLLRNELARIRQGDVLLATKILDAHRARTTAASSAAAGAAVAVSPAPVNSSAAEPPPPPPPPPAEQQRSVGSVVSGEVPVPAADAVGMLSEPPGDGAEVIRKGAPDGRDGHIDAVTCTSATSAVRGAAGGSGLPGPGRPPLTAAAITLSVHDVGNAVAADAASSTSSSSSSPTTTTTSTTSATTISPTATTTTSTTSATASSSREDSIQGKATQCQGEGEREVCKGINGRMSDHGNISSIDREGGSHVCGGSGGGGSDGGPDAASGLGRLFSRTRVLELPGDDTAVVAARSGSSSGGVGVDPPPFIAIACFDTVHDADTPTATADVPPVAGRGIGPPGPDEPTRPGPNPSPSPSLAFPTSSFSPPGAAVAPVLPGHGSDRDGDGRPTADGVCGPSSETATAGSSCGSDLGSGTTAAAASGNQRLGLDAVRRLSDDSESARSTLMGLLSPAGVIPGPLQLAAAATAGSETVPGSGSSPGYAGSKRLGEGGGEGSGGRQARAHSGTGGGNDETHGSPSAAVGGCSVSHQRIGTKQTHPDELAPPREPVTPPTSSSPPPPPPSSSSTSSSSSSEGLYALA</sequence>
<dbReference type="Proteomes" id="UP000747399">
    <property type="component" value="Unassembled WGS sequence"/>
</dbReference>
<feature type="region of interest" description="Disordered" evidence="1">
    <location>
        <begin position="697"/>
        <end position="812"/>
    </location>
</feature>
<name>A0A8J4B591_9CHLO</name>
<accession>A0A8J4B591</accession>
<evidence type="ECO:0000313" key="3">
    <source>
        <dbReference type="Proteomes" id="UP000747399"/>
    </source>
</evidence>